<dbReference type="InParanoid" id="G8YBY5"/>
<feature type="compositionally biased region" description="Basic and acidic residues" evidence="2">
    <location>
        <begin position="285"/>
        <end position="312"/>
    </location>
</feature>
<feature type="region of interest" description="Disordered" evidence="2">
    <location>
        <begin position="1"/>
        <end position="30"/>
    </location>
</feature>
<feature type="region of interest" description="Disordered" evidence="2">
    <location>
        <begin position="281"/>
        <end position="312"/>
    </location>
</feature>
<reference evidence="4 5" key="1">
    <citation type="journal article" date="2012" name="G3 (Bethesda)">
        <title>Pichia sorbitophila, an interspecies yeast hybrid reveals early steps of genome resolution following polyploidization.</title>
        <authorList>
            <person name="Leh Louis V."/>
            <person name="Despons L."/>
            <person name="Friedrich A."/>
            <person name="Martin T."/>
            <person name="Durrens P."/>
            <person name="Casaregola S."/>
            <person name="Neuveglise C."/>
            <person name="Fairhead C."/>
            <person name="Marck C."/>
            <person name="Cruz J.A."/>
            <person name="Straub M.L."/>
            <person name="Kugler V."/>
            <person name="Sacerdot C."/>
            <person name="Uzunov Z."/>
            <person name="Thierry A."/>
            <person name="Weiss S."/>
            <person name="Bleykasten C."/>
            <person name="De Montigny J."/>
            <person name="Jacques N."/>
            <person name="Jung P."/>
            <person name="Lemaire M."/>
            <person name="Mallet S."/>
            <person name="Morel G."/>
            <person name="Richard G.F."/>
            <person name="Sarkar A."/>
            <person name="Savel G."/>
            <person name="Schacherer J."/>
            <person name="Seret M.L."/>
            <person name="Talla E."/>
            <person name="Samson G."/>
            <person name="Jubin C."/>
            <person name="Poulain J."/>
            <person name="Vacherie B."/>
            <person name="Barbe V."/>
            <person name="Pelletier E."/>
            <person name="Sherman D.J."/>
            <person name="Westhof E."/>
            <person name="Weissenbach J."/>
            <person name="Baret P.V."/>
            <person name="Wincker P."/>
            <person name="Gaillardin C."/>
            <person name="Dujon B."/>
            <person name="Souciet J.L."/>
        </authorList>
    </citation>
    <scope>NUCLEOTIDE SEQUENCE [LARGE SCALE GENOMIC DNA]</scope>
    <source>
        <strain evidence="5">ATCC MYA-4447 / BCRC 22081 / CBS 7064 / NBRC 10061 / NRRL Y-12695</strain>
    </source>
</reference>
<organism evidence="4 5">
    <name type="scientific">Pichia sorbitophila (strain ATCC MYA-4447 / BCRC 22081 / CBS 7064 / NBRC 10061 / NRRL Y-12695)</name>
    <name type="common">Hybrid yeast</name>
    <dbReference type="NCBI Taxonomy" id="559304"/>
    <lineage>
        <taxon>Eukaryota</taxon>
        <taxon>Fungi</taxon>
        <taxon>Dikarya</taxon>
        <taxon>Ascomycota</taxon>
        <taxon>Saccharomycotina</taxon>
        <taxon>Pichiomycetes</taxon>
        <taxon>Debaryomycetaceae</taxon>
        <taxon>Millerozyma</taxon>
    </lineage>
</organism>
<feature type="compositionally biased region" description="Basic and acidic residues" evidence="2">
    <location>
        <begin position="243"/>
        <end position="255"/>
    </location>
</feature>
<feature type="region of interest" description="Disordered" evidence="2">
    <location>
        <begin position="243"/>
        <end position="266"/>
    </location>
</feature>
<dbReference type="InterPro" id="IPR013258">
    <property type="entry name" value="Striatin_N"/>
</dbReference>
<dbReference type="STRING" id="559304.G8YBY5"/>
<dbReference type="PANTHER" id="PTHR15653">
    <property type="entry name" value="STRIATIN"/>
    <property type="match status" value="1"/>
</dbReference>
<protein>
    <submittedName>
        <fullName evidence="4">Piso0_002193 protein</fullName>
    </submittedName>
</protein>
<name>G8YBY5_PICSO</name>
<dbReference type="FunCoup" id="G8YBY5">
    <property type="interactions" value="131"/>
</dbReference>
<proteinExistence type="predicted"/>
<evidence type="ECO:0000313" key="4">
    <source>
        <dbReference type="EMBL" id="CCE82466.1"/>
    </source>
</evidence>
<dbReference type="EMBL" id="FO082050">
    <property type="protein sequence ID" value="CCE82466.1"/>
    <property type="molecule type" value="Genomic_DNA"/>
</dbReference>
<dbReference type="eggNOG" id="KOG0642">
    <property type="taxonomic scope" value="Eukaryota"/>
</dbReference>
<evidence type="ECO:0000256" key="1">
    <source>
        <dbReference type="ARBA" id="ARBA00023054"/>
    </source>
</evidence>
<evidence type="ECO:0000313" key="5">
    <source>
        <dbReference type="Proteomes" id="UP000005222"/>
    </source>
</evidence>
<dbReference type="InterPro" id="IPR051488">
    <property type="entry name" value="WD_repeat_striatin"/>
</dbReference>
<dbReference type="Proteomes" id="UP000005222">
    <property type="component" value="Chromosome J"/>
</dbReference>
<keyword evidence="1" id="KW-0175">Coiled coil</keyword>
<dbReference type="PANTHER" id="PTHR15653:SF0">
    <property type="entry name" value="CONNECTOR OF KINASE TO AP-1, ISOFORM E"/>
    <property type="match status" value="1"/>
</dbReference>
<sequence>MQNSNSHSGIVPQAGGGTTNGKDKSAQWQNQRCLQQQLQSNQKPPLANYTLPGVINYLTSEFTDLERYKIMTNIEKSEMKYKILSLQGENNSLKILNEKYKTKIKQLEKQVSQLSTSSSSGSNEREGGSSSSTLKDMPEIDLDMINKSRGQLISYIKEILQLLKPPSSVNDYVQFPDPGKPDEYEELINNPDADSFFFHNEEPNNESKRDGLFAQYFGEKPLDAQDDNKPSMPDESFLFDEHSQKKPSFDDEHSESGLPSATDESDTETIINDYTAGSAQLNEASDSHSKSKDTSLKNSKDSTEKKPLRKEASLKLDPVSDLNIMSEEYEKYKLFNNECDGNLVIVNYKNRLQDKKLSLNVFSSASNKTVTSLDLIDDIASSMEEIISIYYVPEGSSKNSSYFLVVYAYGAVELVSVDSNSNAEKETILSLNDTTFNSTSLKVLSPDNATGTFSTLLVLTGLRGHALKPFVNIWSIDLDKKKNVKKEDKGYFDKQALKLSSLEKFRVLHIISQVGKAPESKTSAEDCSAVIDTGNDILKLQVESKHSYIIPRSGNVIGVHAVSFFTDHALLVEKNLNGKSSFVVYNLQENKRLSQSSEESNILLAKSPYVLATINDKHYIFKVADDLLSVHDSHFKLLKKFQLNLGDKSSLLQSPSKILISSESGGLPNLACYDLNALFI</sequence>
<feature type="domain" description="Striatin N-terminal" evidence="3">
    <location>
        <begin position="50"/>
        <end position="124"/>
    </location>
</feature>
<feature type="compositionally biased region" description="Low complexity" evidence="2">
    <location>
        <begin position="115"/>
        <end position="133"/>
    </location>
</feature>
<accession>G8YBY5</accession>
<dbReference type="AlphaFoldDB" id="G8YBY5"/>
<gene>
    <name evidence="4" type="primary">Piso0_002193</name>
    <name evidence="4" type="ORF">GNLVRS01_PISO0J06697g</name>
</gene>
<dbReference type="OMA" id="MKYKIVQ"/>
<feature type="region of interest" description="Disordered" evidence="2">
    <location>
        <begin position="111"/>
        <end position="136"/>
    </location>
</feature>
<dbReference type="OrthoDB" id="727118at2759"/>
<evidence type="ECO:0000259" key="3">
    <source>
        <dbReference type="Pfam" id="PF08232"/>
    </source>
</evidence>
<dbReference type="Pfam" id="PF08232">
    <property type="entry name" value="Striatin"/>
    <property type="match status" value="1"/>
</dbReference>
<dbReference type="HOGENOM" id="CLU_404438_0_0_1"/>
<keyword evidence="5" id="KW-1185">Reference proteome</keyword>
<evidence type="ECO:0000256" key="2">
    <source>
        <dbReference type="SAM" id="MobiDB-lite"/>
    </source>
</evidence>